<dbReference type="AlphaFoldDB" id="A0AAE0F667"/>
<gene>
    <name evidence="1" type="ORF">CYMTET_37234</name>
</gene>
<name>A0AAE0F667_9CHLO</name>
<reference evidence="1 2" key="1">
    <citation type="journal article" date="2015" name="Genome Biol. Evol.">
        <title>Comparative Genomics of a Bacterivorous Green Alga Reveals Evolutionary Causalities and Consequences of Phago-Mixotrophic Mode of Nutrition.</title>
        <authorList>
            <person name="Burns J.A."/>
            <person name="Paasch A."/>
            <person name="Narechania A."/>
            <person name="Kim E."/>
        </authorList>
    </citation>
    <scope>NUCLEOTIDE SEQUENCE [LARGE SCALE GENOMIC DNA]</scope>
    <source>
        <strain evidence="1 2">PLY_AMNH</strain>
    </source>
</reference>
<organism evidence="1 2">
    <name type="scientific">Cymbomonas tetramitiformis</name>
    <dbReference type="NCBI Taxonomy" id="36881"/>
    <lineage>
        <taxon>Eukaryota</taxon>
        <taxon>Viridiplantae</taxon>
        <taxon>Chlorophyta</taxon>
        <taxon>Pyramimonadophyceae</taxon>
        <taxon>Pyramimonadales</taxon>
        <taxon>Pyramimonadaceae</taxon>
        <taxon>Cymbomonas</taxon>
    </lineage>
</organism>
<comment type="caution">
    <text evidence="1">The sequence shown here is derived from an EMBL/GenBank/DDBJ whole genome shotgun (WGS) entry which is preliminary data.</text>
</comment>
<sequence>MENTLLAMKTAIEAAYAANTANLASLKDKHKNRPDAPIRTKCKNPVDRYHALRMRRSCYSKVAYSRSKLSTIGRTRVGLSDKPALGFNLLNLPTHEPQCKNLGTVADILGPAVNGKLYQADISRRVMFLALVVTTVRTIFDHAFA</sequence>
<dbReference type="Proteomes" id="UP001190700">
    <property type="component" value="Unassembled WGS sequence"/>
</dbReference>
<accession>A0AAE0F667</accession>
<dbReference type="EMBL" id="LGRX02024787">
    <property type="protein sequence ID" value="KAK3253521.1"/>
    <property type="molecule type" value="Genomic_DNA"/>
</dbReference>
<proteinExistence type="predicted"/>
<keyword evidence="2" id="KW-1185">Reference proteome</keyword>
<protein>
    <submittedName>
        <fullName evidence="1">Uncharacterized protein</fullName>
    </submittedName>
</protein>
<evidence type="ECO:0000313" key="1">
    <source>
        <dbReference type="EMBL" id="KAK3253521.1"/>
    </source>
</evidence>
<evidence type="ECO:0000313" key="2">
    <source>
        <dbReference type="Proteomes" id="UP001190700"/>
    </source>
</evidence>